<dbReference type="AlphaFoldDB" id="Q1H1X6"/>
<dbReference type="InterPro" id="IPR011006">
    <property type="entry name" value="CheY-like_superfamily"/>
</dbReference>
<dbReference type="SMART" id="SM00448">
    <property type="entry name" value="REC"/>
    <property type="match status" value="1"/>
</dbReference>
<keyword evidence="1 2" id="KW-0597">Phosphoprotein</keyword>
<organism evidence="4 5">
    <name type="scientific">Methylobacillus flagellatus (strain ATCC 51484 / DSM 6875 / VKM B-1610 / KT)</name>
    <dbReference type="NCBI Taxonomy" id="265072"/>
    <lineage>
        <taxon>Bacteria</taxon>
        <taxon>Pseudomonadati</taxon>
        <taxon>Pseudomonadota</taxon>
        <taxon>Betaproteobacteria</taxon>
        <taxon>Nitrosomonadales</taxon>
        <taxon>Methylophilaceae</taxon>
        <taxon>Methylobacillus</taxon>
    </lineage>
</organism>
<accession>Q1H1X6</accession>
<dbReference type="Gene3D" id="3.40.50.2300">
    <property type="match status" value="1"/>
</dbReference>
<dbReference type="SUPFAM" id="SSF52172">
    <property type="entry name" value="CheY-like"/>
    <property type="match status" value="1"/>
</dbReference>
<dbReference type="STRING" id="265072.Mfla_1243"/>
<dbReference type="OrthoDB" id="9801101at2"/>
<gene>
    <name evidence="4" type="ordered locus">Mfla_1243</name>
</gene>
<feature type="domain" description="Response regulatory" evidence="3">
    <location>
        <begin position="5"/>
        <end position="121"/>
    </location>
</feature>
<dbReference type="Proteomes" id="UP000002440">
    <property type="component" value="Chromosome"/>
</dbReference>
<evidence type="ECO:0000313" key="5">
    <source>
        <dbReference type="Proteomes" id="UP000002440"/>
    </source>
</evidence>
<dbReference type="GO" id="GO:0000160">
    <property type="term" value="P:phosphorelay signal transduction system"/>
    <property type="evidence" value="ECO:0007669"/>
    <property type="project" value="InterPro"/>
</dbReference>
<dbReference type="InterPro" id="IPR001789">
    <property type="entry name" value="Sig_transdc_resp-reg_receiver"/>
</dbReference>
<evidence type="ECO:0000259" key="3">
    <source>
        <dbReference type="PROSITE" id="PS50110"/>
    </source>
</evidence>
<dbReference type="HOGENOM" id="CLU_000445_69_17_4"/>
<sequence>MTIKKILVVDDSATDRLYLSELLQKAGFEVSTAEDGQDCLEKVSASMPDLVLMDVVMPRLNGFQATRSLSRNPDTAHIPVIVCTGKEQATDRMWALRQGARDCVIKPVDADELLSKIAEIC</sequence>
<evidence type="ECO:0000256" key="2">
    <source>
        <dbReference type="PROSITE-ProRule" id="PRU00169"/>
    </source>
</evidence>
<dbReference type="eggNOG" id="COG0745">
    <property type="taxonomic scope" value="Bacteria"/>
</dbReference>
<reference evidence="4 5" key="1">
    <citation type="submission" date="2006-03" db="EMBL/GenBank/DDBJ databases">
        <title>Complete sequence of Methylobacillus flagellatus KT.</title>
        <authorList>
            <consortium name="US DOE Joint Genome Institute"/>
            <person name="Copeland A."/>
            <person name="Lucas S."/>
            <person name="Lapidus A."/>
            <person name="Barry K."/>
            <person name="Detter J.C."/>
            <person name="Glavina del Rio T."/>
            <person name="Hammon N."/>
            <person name="Israni S."/>
            <person name="Dalin E."/>
            <person name="Tice H."/>
            <person name="Pitluck S."/>
            <person name="Brettin T."/>
            <person name="Bruce D."/>
            <person name="Han C."/>
            <person name="Tapia R."/>
            <person name="Saunders E."/>
            <person name="Gilna P."/>
            <person name="Schmutz J."/>
            <person name="Larimer F."/>
            <person name="Land M."/>
            <person name="Kyrpides N."/>
            <person name="Anderson I."/>
            <person name="Richardson P."/>
        </authorList>
    </citation>
    <scope>NUCLEOTIDE SEQUENCE [LARGE SCALE GENOMIC DNA]</scope>
    <source>
        <strain evidence="5">KT / ATCC 51484 / DSM 6875</strain>
    </source>
</reference>
<dbReference type="PANTHER" id="PTHR44591:SF20">
    <property type="entry name" value="PROTEIN PILH"/>
    <property type="match status" value="1"/>
</dbReference>
<dbReference type="RefSeq" id="WP_011479465.1">
    <property type="nucleotide sequence ID" value="NC_007947.1"/>
</dbReference>
<evidence type="ECO:0000313" key="4">
    <source>
        <dbReference type="EMBL" id="ABE49511.1"/>
    </source>
</evidence>
<feature type="modified residue" description="4-aspartylphosphate" evidence="2">
    <location>
        <position position="54"/>
    </location>
</feature>
<dbReference type="InterPro" id="IPR050595">
    <property type="entry name" value="Bact_response_regulator"/>
</dbReference>
<dbReference type="Pfam" id="PF00072">
    <property type="entry name" value="Response_reg"/>
    <property type="match status" value="1"/>
</dbReference>
<protein>
    <submittedName>
        <fullName evidence="4">Response regulator receiver domain protein (CheY-like)</fullName>
    </submittedName>
</protein>
<dbReference type="KEGG" id="mfa:Mfla_1243"/>
<evidence type="ECO:0000256" key="1">
    <source>
        <dbReference type="ARBA" id="ARBA00022553"/>
    </source>
</evidence>
<keyword evidence="5" id="KW-1185">Reference proteome</keyword>
<dbReference type="PROSITE" id="PS50110">
    <property type="entry name" value="RESPONSE_REGULATORY"/>
    <property type="match status" value="1"/>
</dbReference>
<dbReference type="PANTHER" id="PTHR44591">
    <property type="entry name" value="STRESS RESPONSE REGULATOR PROTEIN 1"/>
    <property type="match status" value="1"/>
</dbReference>
<proteinExistence type="predicted"/>
<name>Q1H1X6_METFK</name>
<dbReference type="EMBL" id="CP000284">
    <property type="protein sequence ID" value="ABE49511.1"/>
    <property type="molecule type" value="Genomic_DNA"/>
</dbReference>